<evidence type="ECO:0000313" key="2">
    <source>
        <dbReference type="Proteomes" id="UP000766486"/>
    </source>
</evidence>
<accession>A0ABY6UJB5</accession>
<gene>
    <name evidence="1" type="ORF">CLO192961_LOCUS283556</name>
</gene>
<evidence type="ECO:0008006" key="3">
    <source>
        <dbReference type="Google" id="ProtNLM"/>
    </source>
</evidence>
<dbReference type="Proteomes" id="UP000766486">
    <property type="component" value="Unassembled WGS sequence"/>
</dbReference>
<name>A0ABY6UJB5_BIOOC</name>
<proteinExistence type="predicted"/>
<comment type="caution">
    <text evidence="1">The sequence shown here is derived from an EMBL/GenBank/DDBJ whole genome shotgun (WGS) entry which is preliminary data.</text>
</comment>
<evidence type="ECO:0000313" key="1">
    <source>
        <dbReference type="EMBL" id="VUC30319.1"/>
    </source>
</evidence>
<keyword evidence="2" id="KW-1185">Reference proteome</keyword>
<organism evidence="1 2">
    <name type="scientific">Bionectria ochroleuca</name>
    <name type="common">Gliocladium roseum</name>
    <dbReference type="NCBI Taxonomy" id="29856"/>
    <lineage>
        <taxon>Eukaryota</taxon>
        <taxon>Fungi</taxon>
        <taxon>Dikarya</taxon>
        <taxon>Ascomycota</taxon>
        <taxon>Pezizomycotina</taxon>
        <taxon>Sordariomycetes</taxon>
        <taxon>Hypocreomycetidae</taxon>
        <taxon>Hypocreales</taxon>
        <taxon>Bionectriaceae</taxon>
        <taxon>Clonostachys</taxon>
    </lineage>
</organism>
<reference evidence="1 2" key="1">
    <citation type="submission" date="2019-06" db="EMBL/GenBank/DDBJ databases">
        <authorList>
            <person name="Broberg M."/>
        </authorList>
    </citation>
    <scope>NUCLEOTIDE SEQUENCE [LARGE SCALE GENOMIC DNA]</scope>
</reference>
<sequence length="308" mass="34527">MAIEIYSAETTINNFFAKASTTRAECEAQAVKLTGGKAVLVAIQGDCNYSVYSGPELEYVVQFRLKPLEVKMTTATLASQIYGKFAPIIDPERQIGDEIAGKEPLCIYVMSRVKGISYLDLMLASENLENSPAAFAARKTLMTGVAKLFPSEYWYDLQRIYYSELVFLSTALPERFRPAIQSCIGAMKSIMSLPMVFLNRDSGTSTIMINEDTCQFHALVGWAEDIRLFGVNLHSLQQLTGRLHFRDGWSRYDNYDDLHETFWSVYLNEVGGLPEATLQTIELARILGLLLSRGFTSRLKSSHEPVPI</sequence>
<protein>
    <recommendedName>
        <fullName evidence="3">Aminoglycoside phosphotransferase domain-containing protein</fullName>
    </recommendedName>
</protein>
<dbReference type="EMBL" id="CABFNS010000818">
    <property type="protein sequence ID" value="VUC30319.1"/>
    <property type="molecule type" value="Genomic_DNA"/>
</dbReference>